<proteinExistence type="predicted"/>
<feature type="region of interest" description="Disordered" evidence="1">
    <location>
        <begin position="312"/>
        <end position="335"/>
    </location>
</feature>
<sequence>MSSSDFRQIAIRTEAGKAERLFRAAVSAFCSLTRPSRREIAQLEDLTLPLFDEVSVESRRYVAAALSECEYAPAALVRRLAEEPVEIAAPLLTRSNALSDIDLIALIGRHGLPHARAIARRKALNATIAQLIRALERPTLVKTRPPETVTKLAPVKPAPADAAEDKQPLPGKAGEDARRRLRSMMRPAAEGVAVNLFLGQPTYVKLRETALTGNAAFFQTALADALDVDFTTARSVTEQPSYAALLAALKALDLSEDRAFLIAVAVYPAEFPHPQAIRLFLDRYRLLHREAALDKVRAWKAETLSRAIRGNAAETTSAERQASNSDKATADLKAS</sequence>
<gene>
    <name evidence="2" type="ORF">AU467_07105</name>
</gene>
<protein>
    <recommendedName>
        <fullName evidence="4">DUF2336 domain-containing protein</fullName>
    </recommendedName>
</protein>
<accession>A0A101KNT5</accession>
<evidence type="ECO:0000313" key="3">
    <source>
        <dbReference type="Proteomes" id="UP000053176"/>
    </source>
</evidence>
<dbReference type="OrthoDB" id="8437243at2"/>
<feature type="compositionally biased region" description="Polar residues" evidence="1">
    <location>
        <begin position="313"/>
        <end position="327"/>
    </location>
</feature>
<name>A0A101KNT5_RHILI</name>
<evidence type="ECO:0008006" key="4">
    <source>
        <dbReference type="Google" id="ProtNLM"/>
    </source>
</evidence>
<evidence type="ECO:0000256" key="1">
    <source>
        <dbReference type="SAM" id="MobiDB-lite"/>
    </source>
</evidence>
<organism evidence="2 3">
    <name type="scientific">Rhizobium loti</name>
    <name type="common">Mesorhizobium loti</name>
    <dbReference type="NCBI Taxonomy" id="381"/>
    <lineage>
        <taxon>Bacteria</taxon>
        <taxon>Pseudomonadati</taxon>
        <taxon>Pseudomonadota</taxon>
        <taxon>Alphaproteobacteria</taxon>
        <taxon>Hyphomicrobiales</taxon>
        <taxon>Phyllobacteriaceae</taxon>
        <taxon>Mesorhizobium</taxon>
    </lineage>
</organism>
<evidence type="ECO:0000313" key="2">
    <source>
        <dbReference type="EMBL" id="KUM24180.1"/>
    </source>
</evidence>
<dbReference type="EMBL" id="LPWA01000142">
    <property type="protein sequence ID" value="KUM24180.1"/>
    <property type="molecule type" value="Genomic_DNA"/>
</dbReference>
<reference evidence="2 3" key="1">
    <citation type="submission" date="2015-12" db="EMBL/GenBank/DDBJ databases">
        <title>Draft genome sequence of Mesorhizobium sp. UFLA 01-765, a multitolerant efficient symbiont and plant-growth promoting strain isolated from Zn-mining soil using Leucaena leucocephala as a trap plant.</title>
        <authorList>
            <person name="Rangel W.M."/>
            <person name="Thijs S."/>
            <person name="Longatti S.M."/>
            <person name="Moreira F.M."/>
            <person name="Weyens N."/>
            <person name="Vangronsveld J."/>
            <person name="Van Hamme J.D."/>
            <person name="Bottos E.M."/>
            <person name="Rineau F."/>
        </authorList>
    </citation>
    <scope>NUCLEOTIDE SEQUENCE [LARGE SCALE GENOMIC DNA]</scope>
    <source>
        <strain evidence="2 3">UFLA 01-765</strain>
    </source>
</reference>
<dbReference type="AlphaFoldDB" id="A0A101KNT5"/>
<dbReference type="Proteomes" id="UP000053176">
    <property type="component" value="Unassembled WGS sequence"/>
</dbReference>
<comment type="caution">
    <text evidence="2">The sequence shown here is derived from an EMBL/GenBank/DDBJ whole genome shotgun (WGS) entry which is preliminary data.</text>
</comment>